<evidence type="ECO:0000256" key="4">
    <source>
        <dbReference type="ARBA" id="ARBA00022475"/>
    </source>
</evidence>
<dbReference type="Proteomes" id="UP000283003">
    <property type="component" value="Unassembled WGS sequence"/>
</dbReference>
<evidence type="ECO:0000256" key="7">
    <source>
        <dbReference type="ARBA" id="ARBA00023136"/>
    </source>
</evidence>
<dbReference type="EMBL" id="RXOL01000002">
    <property type="protein sequence ID" value="RVQ67623.1"/>
    <property type="molecule type" value="Genomic_DNA"/>
</dbReference>
<dbReference type="Pfam" id="PF01061">
    <property type="entry name" value="ABC2_membrane"/>
    <property type="match status" value="1"/>
</dbReference>
<keyword evidence="6 9" id="KW-1133">Transmembrane helix</keyword>
<name>A0A437GY76_9SPHN</name>
<reference evidence="11 12" key="1">
    <citation type="submission" date="2018-12" db="EMBL/GenBank/DDBJ databases">
        <title>Croceicoccus ponticola sp. nov., a lipolytic bacterium isolated from seawater.</title>
        <authorList>
            <person name="Yoon J.-H."/>
        </authorList>
    </citation>
    <scope>NUCLEOTIDE SEQUENCE [LARGE SCALE GENOMIC DNA]</scope>
    <source>
        <strain evidence="11 12">GM-16</strain>
    </source>
</reference>
<keyword evidence="3" id="KW-0813">Transport</keyword>
<dbReference type="RefSeq" id="WP_127612131.1">
    <property type="nucleotide sequence ID" value="NZ_RXOL01000002.1"/>
</dbReference>
<dbReference type="GO" id="GO:0140359">
    <property type="term" value="F:ABC-type transporter activity"/>
    <property type="evidence" value="ECO:0007669"/>
    <property type="project" value="InterPro"/>
</dbReference>
<evidence type="ECO:0000256" key="5">
    <source>
        <dbReference type="ARBA" id="ARBA00022692"/>
    </source>
</evidence>
<evidence type="ECO:0000256" key="6">
    <source>
        <dbReference type="ARBA" id="ARBA00022989"/>
    </source>
</evidence>
<evidence type="ECO:0000256" key="8">
    <source>
        <dbReference type="SAM" id="MobiDB-lite"/>
    </source>
</evidence>
<accession>A0A437GY76</accession>
<comment type="caution">
    <text evidence="11">The sequence shown here is derived from an EMBL/GenBank/DDBJ whole genome shotgun (WGS) entry which is preliminary data.</text>
</comment>
<dbReference type="GO" id="GO:0015920">
    <property type="term" value="P:lipopolysaccharide transport"/>
    <property type="evidence" value="ECO:0007669"/>
    <property type="project" value="TreeGrafter"/>
</dbReference>
<comment type="similarity">
    <text evidence="2">Belongs to the ABC-2 integral membrane protein family.</text>
</comment>
<keyword evidence="5 9" id="KW-0812">Transmembrane</keyword>
<feature type="compositionally biased region" description="Low complexity" evidence="8">
    <location>
        <begin position="1"/>
        <end position="18"/>
    </location>
</feature>
<organism evidence="11 12">
    <name type="scientific">Croceicoccus ponticola</name>
    <dbReference type="NCBI Taxonomy" id="2217664"/>
    <lineage>
        <taxon>Bacteria</taxon>
        <taxon>Pseudomonadati</taxon>
        <taxon>Pseudomonadota</taxon>
        <taxon>Alphaproteobacteria</taxon>
        <taxon>Sphingomonadales</taxon>
        <taxon>Erythrobacteraceae</taxon>
        <taxon>Croceicoccus</taxon>
    </lineage>
</organism>
<feature type="transmembrane region" description="Helical" evidence="9">
    <location>
        <begin position="44"/>
        <end position="65"/>
    </location>
</feature>
<evidence type="ECO:0000256" key="1">
    <source>
        <dbReference type="ARBA" id="ARBA00004429"/>
    </source>
</evidence>
<evidence type="ECO:0000256" key="3">
    <source>
        <dbReference type="ARBA" id="ARBA00022448"/>
    </source>
</evidence>
<dbReference type="PANTHER" id="PTHR30413:SF8">
    <property type="entry name" value="TRANSPORT PERMEASE PROTEIN"/>
    <property type="match status" value="1"/>
</dbReference>
<gene>
    <name evidence="11" type="ORF">EKN06_06670</name>
</gene>
<evidence type="ECO:0000313" key="12">
    <source>
        <dbReference type="Proteomes" id="UP000283003"/>
    </source>
</evidence>
<evidence type="ECO:0000259" key="10">
    <source>
        <dbReference type="Pfam" id="PF01061"/>
    </source>
</evidence>
<keyword evidence="7 9" id="KW-0472">Membrane</keyword>
<keyword evidence="4" id="KW-1003">Cell membrane</keyword>
<dbReference type="GO" id="GO:0043190">
    <property type="term" value="C:ATP-binding cassette (ABC) transporter complex"/>
    <property type="evidence" value="ECO:0007669"/>
    <property type="project" value="InterPro"/>
</dbReference>
<evidence type="ECO:0000256" key="2">
    <source>
        <dbReference type="ARBA" id="ARBA00007783"/>
    </source>
</evidence>
<evidence type="ECO:0000256" key="9">
    <source>
        <dbReference type="SAM" id="Phobius"/>
    </source>
</evidence>
<dbReference type="PRINTS" id="PR00164">
    <property type="entry name" value="ABC2TRNSPORT"/>
</dbReference>
<dbReference type="InterPro" id="IPR000412">
    <property type="entry name" value="ABC_2_transport"/>
</dbReference>
<keyword evidence="12" id="KW-1185">Reference proteome</keyword>
<feature type="transmembrane region" description="Helical" evidence="9">
    <location>
        <begin position="158"/>
        <end position="177"/>
    </location>
</feature>
<feature type="domain" description="ABC-2 type transporter transmembrane" evidence="10">
    <location>
        <begin position="28"/>
        <end position="234"/>
    </location>
</feature>
<dbReference type="InterPro" id="IPR013525">
    <property type="entry name" value="ABC2_TM"/>
</dbReference>
<proteinExistence type="inferred from homology"/>
<dbReference type="PIRSF" id="PIRSF006648">
    <property type="entry name" value="DrrB"/>
    <property type="match status" value="1"/>
</dbReference>
<feature type="transmembrane region" description="Helical" evidence="9">
    <location>
        <begin position="184"/>
        <end position="205"/>
    </location>
</feature>
<dbReference type="AlphaFoldDB" id="A0A437GY76"/>
<protein>
    <recommendedName>
        <fullName evidence="10">ABC-2 type transporter transmembrane domain-containing protein</fullName>
    </recommendedName>
</protein>
<dbReference type="OrthoDB" id="8479094at2"/>
<dbReference type="PANTHER" id="PTHR30413">
    <property type="entry name" value="INNER MEMBRANE TRANSPORT PERMEASE"/>
    <property type="match status" value="1"/>
</dbReference>
<feature type="transmembrane region" description="Helical" evidence="9">
    <location>
        <begin position="247"/>
        <end position="266"/>
    </location>
</feature>
<feature type="transmembrane region" description="Helical" evidence="9">
    <location>
        <begin position="120"/>
        <end position="146"/>
    </location>
</feature>
<feature type="region of interest" description="Disordered" evidence="8">
    <location>
        <begin position="1"/>
        <end position="22"/>
    </location>
</feature>
<evidence type="ECO:0000313" key="11">
    <source>
        <dbReference type="EMBL" id="RVQ67623.1"/>
    </source>
</evidence>
<comment type="subcellular location">
    <subcellularLocation>
        <location evidence="1">Cell inner membrane</location>
        <topology evidence="1">Multi-pass membrane protein</topology>
    </subcellularLocation>
</comment>
<feature type="transmembrane region" description="Helical" evidence="9">
    <location>
        <begin position="77"/>
        <end position="99"/>
    </location>
</feature>
<sequence length="268" mass="29947">MTTAGTPAAPTASEPAPASHRPSDASVIEALIRRELKLRFGEEWLGVLGAYMMPLVWVAAVYMAFKFFGRSTPVYTDLITFIISGLIPYAAFRFTVNAMNRSRTLVRSLLIYPTVGRRHAVVATGLVELFNSFVVVAIVMGVNYFVFGNWEMEHPFDFTFGILLSWLLGAGFGYIFVNLSELKQIWWLIGQALLRPSFFISGVFFTGNEVPERLYDYFGWNPLLHAIEVTRTGMLDNYESRVASPTYAILCIVGLFAVGLGTRAVLRD</sequence>